<name>A0A3E4UHF9_9FIRM</name>
<feature type="domain" description="VanZ-like" evidence="2">
    <location>
        <begin position="52"/>
        <end position="169"/>
    </location>
</feature>
<accession>A0A3E4UHF9</accession>
<reference evidence="3 4" key="1">
    <citation type="submission" date="2018-08" db="EMBL/GenBank/DDBJ databases">
        <title>A genome reference for cultivated species of the human gut microbiota.</title>
        <authorList>
            <person name="Zou Y."/>
            <person name="Xue W."/>
            <person name="Luo G."/>
        </authorList>
    </citation>
    <scope>NUCLEOTIDE SEQUENCE [LARGE SCALE GENOMIC DNA]</scope>
    <source>
        <strain evidence="3 4">TF05-11AC</strain>
    </source>
</reference>
<dbReference type="PANTHER" id="PTHR36834:SF1">
    <property type="entry name" value="INTEGRAL MEMBRANE PROTEIN"/>
    <property type="match status" value="1"/>
</dbReference>
<dbReference type="RefSeq" id="WP_117620550.1">
    <property type="nucleotide sequence ID" value="NZ_QRQF01000001.1"/>
</dbReference>
<dbReference type="AlphaFoldDB" id="A0A3E4UHF9"/>
<keyword evidence="1" id="KW-0472">Membrane</keyword>
<feature type="transmembrane region" description="Helical" evidence="1">
    <location>
        <begin position="13"/>
        <end position="36"/>
    </location>
</feature>
<feature type="transmembrane region" description="Helical" evidence="1">
    <location>
        <begin position="122"/>
        <end position="142"/>
    </location>
</feature>
<dbReference type="PANTHER" id="PTHR36834">
    <property type="entry name" value="MEMBRANE PROTEIN-RELATED"/>
    <property type="match status" value="1"/>
</dbReference>
<keyword evidence="1" id="KW-0812">Transmembrane</keyword>
<feature type="transmembrane region" description="Helical" evidence="1">
    <location>
        <begin position="154"/>
        <end position="171"/>
    </location>
</feature>
<evidence type="ECO:0000259" key="2">
    <source>
        <dbReference type="Pfam" id="PF04892"/>
    </source>
</evidence>
<protein>
    <submittedName>
        <fullName evidence="3">VanZ family protein</fullName>
    </submittedName>
</protein>
<dbReference type="InterPro" id="IPR006976">
    <property type="entry name" value="VanZ-like"/>
</dbReference>
<proteinExistence type="predicted"/>
<keyword evidence="1" id="KW-1133">Transmembrane helix</keyword>
<organism evidence="3 4">
    <name type="scientific">Hungatella hathewayi</name>
    <dbReference type="NCBI Taxonomy" id="154046"/>
    <lineage>
        <taxon>Bacteria</taxon>
        <taxon>Bacillati</taxon>
        <taxon>Bacillota</taxon>
        <taxon>Clostridia</taxon>
        <taxon>Lachnospirales</taxon>
        <taxon>Lachnospiraceae</taxon>
        <taxon>Hungatella</taxon>
    </lineage>
</organism>
<evidence type="ECO:0000313" key="4">
    <source>
        <dbReference type="Proteomes" id="UP000261257"/>
    </source>
</evidence>
<feature type="transmembrane region" description="Helical" evidence="1">
    <location>
        <begin position="98"/>
        <end position="115"/>
    </location>
</feature>
<sequence>MDLYQIFISHNRVWTFCEIMCFSVLFIIAAIISCALLRYKKIVLSQAVAGLLLLLFLGIVFGSTVFTRTPKPYFDYELELFWSWKAVYNGNQELMKENLLNMILLFPVGILLPFLHRHKLSWCRGLIAGILISLFIETNQLIFRRGLFEWDDMIHNGIGCMSGCIISSWFMKQDKKGRKS</sequence>
<evidence type="ECO:0000256" key="1">
    <source>
        <dbReference type="SAM" id="Phobius"/>
    </source>
</evidence>
<gene>
    <name evidence="3" type="ORF">DXC39_02140</name>
</gene>
<dbReference type="InterPro" id="IPR053150">
    <property type="entry name" value="Teicoplanin_resist-assoc"/>
</dbReference>
<evidence type="ECO:0000313" key="3">
    <source>
        <dbReference type="EMBL" id="RGM08786.1"/>
    </source>
</evidence>
<dbReference type="Pfam" id="PF04892">
    <property type="entry name" value="VanZ"/>
    <property type="match status" value="1"/>
</dbReference>
<dbReference type="Proteomes" id="UP000261257">
    <property type="component" value="Unassembled WGS sequence"/>
</dbReference>
<dbReference type="EMBL" id="QSSQ01000001">
    <property type="protein sequence ID" value="RGM08786.1"/>
    <property type="molecule type" value="Genomic_DNA"/>
</dbReference>
<feature type="transmembrane region" description="Helical" evidence="1">
    <location>
        <begin position="48"/>
        <end position="66"/>
    </location>
</feature>
<comment type="caution">
    <text evidence="3">The sequence shown here is derived from an EMBL/GenBank/DDBJ whole genome shotgun (WGS) entry which is preliminary data.</text>
</comment>